<dbReference type="InterPro" id="IPR000276">
    <property type="entry name" value="GPCR_Rhodpsn"/>
</dbReference>
<evidence type="ECO:0000313" key="13">
    <source>
        <dbReference type="EMBL" id="KAL3085567.1"/>
    </source>
</evidence>
<evidence type="ECO:0000256" key="10">
    <source>
        <dbReference type="SAM" id="MobiDB-lite"/>
    </source>
</evidence>
<dbReference type="Gene3D" id="1.20.1070.10">
    <property type="entry name" value="Rhodopsin 7-helix transmembrane proteins"/>
    <property type="match status" value="1"/>
</dbReference>
<dbReference type="GO" id="GO:0005886">
    <property type="term" value="C:plasma membrane"/>
    <property type="evidence" value="ECO:0007669"/>
    <property type="project" value="UniProtKB-SubCell"/>
</dbReference>
<comment type="subcellular location">
    <subcellularLocation>
        <location evidence="1">Cell membrane</location>
        <topology evidence="1">Multi-pass membrane protein</topology>
    </subcellularLocation>
</comment>
<dbReference type="PANTHER" id="PTHR24246">
    <property type="entry name" value="OLFACTORY RECEPTOR AND ADENOSINE RECEPTOR"/>
    <property type="match status" value="1"/>
</dbReference>
<evidence type="ECO:0000313" key="14">
    <source>
        <dbReference type="Proteomes" id="UP001620626"/>
    </source>
</evidence>
<dbReference type="InterPro" id="IPR017452">
    <property type="entry name" value="GPCR_Rhodpsn_7TM"/>
</dbReference>
<keyword evidence="14" id="KW-1185">Reference proteome</keyword>
<dbReference type="Pfam" id="PF00001">
    <property type="entry name" value="7tm_1"/>
    <property type="match status" value="1"/>
</dbReference>
<evidence type="ECO:0000256" key="5">
    <source>
        <dbReference type="ARBA" id="ARBA00023040"/>
    </source>
</evidence>
<evidence type="ECO:0000256" key="6">
    <source>
        <dbReference type="ARBA" id="ARBA00023136"/>
    </source>
</evidence>
<reference evidence="13 14" key="1">
    <citation type="submission" date="2024-10" db="EMBL/GenBank/DDBJ databases">
        <authorList>
            <person name="Kim D."/>
        </authorList>
    </citation>
    <scope>NUCLEOTIDE SEQUENCE [LARGE SCALE GENOMIC DNA]</scope>
    <source>
        <strain evidence="13">BH-2024</strain>
    </source>
</reference>
<organism evidence="13 14">
    <name type="scientific">Heterodera trifolii</name>
    <dbReference type="NCBI Taxonomy" id="157864"/>
    <lineage>
        <taxon>Eukaryota</taxon>
        <taxon>Metazoa</taxon>
        <taxon>Ecdysozoa</taxon>
        <taxon>Nematoda</taxon>
        <taxon>Chromadorea</taxon>
        <taxon>Rhabditida</taxon>
        <taxon>Tylenchina</taxon>
        <taxon>Tylenchomorpha</taxon>
        <taxon>Tylenchoidea</taxon>
        <taxon>Heteroderidae</taxon>
        <taxon>Heteroderinae</taxon>
        <taxon>Heterodera</taxon>
    </lineage>
</organism>
<keyword evidence="5" id="KW-0297">G-protein coupled receptor</keyword>
<feature type="compositionally biased region" description="Polar residues" evidence="10">
    <location>
        <begin position="479"/>
        <end position="499"/>
    </location>
</feature>
<evidence type="ECO:0000256" key="2">
    <source>
        <dbReference type="ARBA" id="ARBA00022475"/>
    </source>
</evidence>
<protein>
    <recommendedName>
        <fullName evidence="12">G-protein coupled receptors family 1 profile domain-containing protein</fullName>
    </recommendedName>
</protein>
<feature type="transmembrane region" description="Helical" evidence="11">
    <location>
        <begin position="44"/>
        <end position="69"/>
    </location>
</feature>
<evidence type="ECO:0000256" key="11">
    <source>
        <dbReference type="SAM" id="Phobius"/>
    </source>
</evidence>
<sequence length="604" mass="67093">MIDPVFLVYSIADLCLALIISVSNLVVIVVYLRARHIRRTPINAYIFSLAITDFLAGAVGIPLTVISVLTRWPFTFFPCLAIHLILCVLCTISTFHLLAMAIHKYLSICQKKIGLQRSTIRSKKMKRLHFLIIGLWVFGSLLGSLPLLDGFGFATKTMGNFKGECHFTDVVDYRYLVFIIFIGTIVLPSILIAFCYISIHSYIRHEAPQILCHLQAAERQRRHNSKRKLTRTLILLVTTFAICWYPLYIINTLDLFFNFNAGRPATLTAVVLSHANCAVNPVIYAYGVPGFKQSLRRYFLFFSPVSNISMQGTGAGAACGVPLPGINAHAAWYNNLAKKQSCGQGVGGGGHGRNVGIYVNGRKVGAGAGGAAIGSSIDARRRQSLAQIGTNGTVPLLNDHLQPHQQHGGGRRAMSTVNPPTAFPIAIERELSRCGGVAQFRRHQTESQPLKQQQQPQIHQNSTETDETVAEECVVDRMPSQQQISTEDSFDTNSSSNENCRICPEEADRKRSGQSIASRVSVWSLRIFSGQWRALRRRTSSAQSLRESSGGGGMLFENRTETFSSNIGRTKKNTKSRRNRQLFNSEERRKLRSSTDEAKKDDEK</sequence>
<dbReference type="PROSITE" id="PS50262">
    <property type="entry name" value="G_PROTEIN_RECEP_F1_2"/>
    <property type="match status" value="1"/>
</dbReference>
<gene>
    <name evidence="13" type="ORF">niasHT_037308</name>
</gene>
<keyword evidence="4 11" id="KW-1133">Transmembrane helix</keyword>
<dbReference type="PRINTS" id="PR00237">
    <property type="entry name" value="GPCRRHODOPSN"/>
</dbReference>
<evidence type="ECO:0000256" key="4">
    <source>
        <dbReference type="ARBA" id="ARBA00022989"/>
    </source>
</evidence>
<keyword evidence="2" id="KW-1003">Cell membrane</keyword>
<feature type="region of interest" description="Disordered" evidence="10">
    <location>
        <begin position="442"/>
        <end position="515"/>
    </location>
</feature>
<keyword evidence="9" id="KW-0807">Transducer</keyword>
<evidence type="ECO:0000256" key="3">
    <source>
        <dbReference type="ARBA" id="ARBA00022692"/>
    </source>
</evidence>
<evidence type="ECO:0000256" key="9">
    <source>
        <dbReference type="ARBA" id="ARBA00023224"/>
    </source>
</evidence>
<dbReference type="Proteomes" id="UP001620626">
    <property type="component" value="Unassembled WGS sequence"/>
</dbReference>
<proteinExistence type="predicted"/>
<accession>A0ABD2J0C6</accession>
<evidence type="ECO:0000259" key="12">
    <source>
        <dbReference type="PROSITE" id="PS50262"/>
    </source>
</evidence>
<keyword evidence="3 11" id="KW-0812">Transmembrane</keyword>
<dbReference type="SUPFAM" id="SSF81321">
    <property type="entry name" value="Family A G protein-coupled receptor-like"/>
    <property type="match status" value="1"/>
</dbReference>
<feature type="transmembrane region" description="Helical" evidence="11">
    <location>
        <begin position="267"/>
        <end position="287"/>
    </location>
</feature>
<feature type="transmembrane region" description="Helical" evidence="11">
    <location>
        <begin position="81"/>
        <end position="107"/>
    </location>
</feature>
<feature type="compositionally biased region" description="Low complexity" evidence="10">
    <location>
        <begin position="446"/>
        <end position="460"/>
    </location>
</feature>
<evidence type="ECO:0000256" key="8">
    <source>
        <dbReference type="ARBA" id="ARBA00023180"/>
    </source>
</evidence>
<evidence type="ECO:0000256" key="7">
    <source>
        <dbReference type="ARBA" id="ARBA00023170"/>
    </source>
</evidence>
<feature type="compositionally biased region" description="Basic and acidic residues" evidence="10">
    <location>
        <begin position="585"/>
        <end position="604"/>
    </location>
</feature>
<feature type="transmembrane region" description="Helical" evidence="11">
    <location>
        <begin position="128"/>
        <end position="148"/>
    </location>
</feature>
<name>A0ABD2J0C6_9BILA</name>
<keyword evidence="7" id="KW-0675">Receptor</keyword>
<keyword evidence="6 11" id="KW-0472">Membrane</keyword>
<feature type="transmembrane region" description="Helical" evidence="11">
    <location>
        <begin position="175"/>
        <end position="199"/>
    </location>
</feature>
<feature type="transmembrane region" description="Helical" evidence="11">
    <location>
        <begin position="229"/>
        <end position="247"/>
    </location>
</feature>
<feature type="compositionally biased region" description="Basic residues" evidence="10">
    <location>
        <begin position="569"/>
        <end position="580"/>
    </location>
</feature>
<comment type="caution">
    <text evidence="13">The sequence shown here is derived from an EMBL/GenBank/DDBJ whole genome shotgun (WGS) entry which is preliminary data.</text>
</comment>
<feature type="transmembrane region" description="Helical" evidence="11">
    <location>
        <begin position="6"/>
        <end position="32"/>
    </location>
</feature>
<dbReference type="AlphaFoldDB" id="A0ABD2J0C6"/>
<keyword evidence="8" id="KW-0325">Glycoprotein</keyword>
<dbReference type="GO" id="GO:0004930">
    <property type="term" value="F:G protein-coupled receptor activity"/>
    <property type="evidence" value="ECO:0007669"/>
    <property type="project" value="UniProtKB-KW"/>
</dbReference>
<feature type="domain" description="G-protein coupled receptors family 1 profile" evidence="12">
    <location>
        <begin position="23"/>
        <end position="284"/>
    </location>
</feature>
<dbReference type="EMBL" id="JBICBT010001056">
    <property type="protein sequence ID" value="KAL3085567.1"/>
    <property type="molecule type" value="Genomic_DNA"/>
</dbReference>
<evidence type="ECO:0000256" key="1">
    <source>
        <dbReference type="ARBA" id="ARBA00004651"/>
    </source>
</evidence>
<dbReference type="PANTHER" id="PTHR24246:SF27">
    <property type="entry name" value="ADENOSINE RECEPTOR, ISOFORM A"/>
    <property type="match status" value="1"/>
</dbReference>
<feature type="region of interest" description="Disordered" evidence="10">
    <location>
        <begin position="539"/>
        <end position="604"/>
    </location>
</feature>